<proteinExistence type="predicted"/>
<evidence type="ECO:0000313" key="2">
    <source>
        <dbReference type="Proteomes" id="UP000184041"/>
    </source>
</evidence>
<evidence type="ECO:0000313" key="1">
    <source>
        <dbReference type="EMBL" id="SHG69820.1"/>
    </source>
</evidence>
<dbReference type="Proteomes" id="UP000184041">
    <property type="component" value="Unassembled WGS sequence"/>
</dbReference>
<reference evidence="1 2" key="1">
    <citation type="submission" date="2016-11" db="EMBL/GenBank/DDBJ databases">
        <authorList>
            <person name="Jaros S."/>
            <person name="Januszkiewicz K."/>
            <person name="Wedrychowicz H."/>
        </authorList>
    </citation>
    <scope>NUCLEOTIDE SEQUENCE [LARGE SCALE GENOMIC DNA]</scope>
    <source>
        <strain evidence="1 2">DSM 21986</strain>
    </source>
</reference>
<protein>
    <submittedName>
        <fullName evidence="1">Uncharacterized protein</fullName>
    </submittedName>
</protein>
<accession>A0A1M5LY15</accession>
<dbReference type="EMBL" id="FQUS01000047">
    <property type="protein sequence ID" value="SHG69820.1"/>
    <property type="molecule type" value="Genomic_DNA"/>
</dbReference>
<gene>
    <name evidence="1" type="ORF">SAMN05443144_1471</name>
</gene>
<dbReference type="AlphaFoldDB" id="A0A1M5LY15"/>
<organism evidence="1 2">
    <name type="scientific">Fodinibius roseus</name>
    <dbReference type="NCBI Taxonomy" id="1194090"/>
    <lineage>
        <taxon>Bacteria</taxon>
        <taxon>Pseudomonadati</taxon>
        <taxon>Balneolota</taxon>
        <taxon>Balneolia</taxon>
        <taxon>Balneolales</taxon>
        <taxon>Balneolaceae</taxon>
        <taxon>Fodinibius</taxon>
    </lineage>
</organism>
<sequence length="283" mass="33538">MLKEPFNPLLAEKYNDHTKPSCYIGAAKDPFEEVSDFTNKAFRNKGNLSMWLRELKGVLNVYPDLIILESTVSTYTSGDALKLLKAWRWAAYISGYHLRSNQQQYYRPENYFEETDSHQDLVAERYYTINAVPVYKKIMGWTTHKQTTSSIKPYFPYSLVLDDESLRYFDTREERLRALDKYLNERDDWTIPENPKQYKQHLAIVDEKASRKHPLTLAKWKARPILEKATSWKELKEELWAWRWTIHPQPRGGILFNGKYRVRLKKINLSVALEKLNQRLGQL</sequence>
<name>A0A1M5LY15_9BACT</name>
<keyword evidence="2" id="KW-1185">Reference proteome</keyword>